<protein>
    <submittedName>
        <fullName evidence="1">Uncharacterized protein</fullName>
    </submittedName>
</protein>
<name>A0A8X6YCQ7_9ARAC</name>
<gene>
    <name evidence="1" type="ORF">TNIN_30421</name>
</gene>
<dbReference type="AlphaFoldDB" id="A0A8X6YCQ7"/>
<comment type="caution">
    <text evidence="1">The sequence shown here is derived from an EMBL/GenBank/DDBJ whole genome shotgun (WGS) entry which is preliminary data.</text>
</comment>
<evidence type="ECO:0000313" key="2">
    <source>
        <dbReference type="Proteomes" id="UP000886998"/>
    </source>
</evidence>
<proteinExistence type="predicted"/>
<organism evidence="1 2">
    <name type="scientific">Trichonephila inaurata madagascariensis</name>
    <dbReference type="NCBI Taxonomy" id="2747483"/>
    <lineage>
        <taxon>Eukaryota</taxon>
        <taxon>Metazoa</taxon>
        <taxon>Ecdysozoa</taxon>
        <taxon>Arthropoda</taxon>
        <taxon>Chelicerata</taxon>
        <taxon>Arachnida</taxon>
        <taxon>Araneae</taxon>
        <taxon>Araneomorphae</taxon>
        <taxon>Entelegynae</taxon>
        <taxon>Araneoidea</taxon>
        <taxon>Nephilidae</taxon>
        <taxon>Trichonephila</taxon>
        <taxon>Trichonephila inaurata</taxon>
    </lineage>
</organism>
<sequence>MSKKRVSDSFRCRDLRPADRERDNCHMAKRRVPMTAITAPQPIELLGFNKVPSKILRLNSRTVIALMLDLGIAKCAAG</sequence>
<accession>A0A8X6YCQ7</accession>
<keyword evidence="2" id="KW-1185">Reference proteome</keyword>
<dbReference type="Proteomes" id="UP000886998">
    <property type="component" value="Unassembled WGS sequence"/>
</dbReference>
<dbReference type="EMBL" id="BMAV01018268">
    <property type="protein sequence ID" value="GFY70466.1"/>
    <property type="molecule type" value="Genomic_DNA"/>
</dbReference>
<evidence type="ECO:0000313" key="1">
    <source>
        <dbReference type="EMBL" id="GFY70466.1"/>
    </source>
</evidence>
<reference evidence="1" key="1">
    <citation type="submission" date="2020-08" db="EMBL/GenBank/DDBJ databases">
        <title>Multicomponent nature underlies the extraordinary mechanical properties of spider dragline silk.</title>
        <authorList>
            <person name="Kono N."/>
            <person name="Nakamura H."/>
            <person name="Mori M."/>
            <person name="Yoshida Y."/>
            <person name="Ohtoshi R."/>
            <person name="Malay A.D."/>
            <person name="Moran D.A.P."/>
            <person name="Tomita M."/>
            <person name="Numata K."/>
            <person name="Arakawa K."/>
        </authorList>
    </citation>
    <scope>NUCLEOTIDE SEQUENCE</scope>
</reference>